<dbReference type="InterPro" id="IPR046433">
    <property type="entry name" value="ActCoA_hydro"/>
</dbReference>
<accession>A0A0W8E497</accession>
<dbReference type="Pfam" id="PF02550">
    <property type="entry name" value="AcetylCoA_hydro"/>
    <property type="match status" value="1"/>
</dbReference>
<dbReference type="Pfam" id="PF13336">
    <property type="entry name" value="AcetylCoA_hyd_C"/>
    <property type="match status" value="1"/>
</dbReference>
<evidence type="ECO:0000256" key="1">
    <source>
        <dbReference type="ARBA" id="ARBA00009632"/>
    </source>
</evidence>
<dbReference type="InterPro" id="IPR026888">
    <property type="entry name" value="AcetylCoA_hyd_C"/>
</dbReference>
<reference evidence="5" key="1">
    <citation type="journal article" date="2015" name="Proc. Natl. Acad. Sci. U.S.A.">
        <title>Networks of energetic and metabolic interactions define dynamics in microbial communities.</title>
        <authorList>
            <person name="Embree M."/>
            <person name="Liu J.K."/>
            <person name="Al-Bassam M.M."/>
            <person name="Zengler K."/>
        </authorList>
    </citation>
    <scope>NUCLEOTIDE SEQUENCE</scope>
</reference>
<dbReference type="HAMAP" id="MF_03228">
    <property type="entry name" value="But_CoA_trans"/>
    <property type="match status" value="1"/>
</dbReference>
<gene>
    <name evidence="5" type="ORF">ASZ90_019214</name>
</gene>
<evidence type="ECO:0000313" key="5">
    <source>
        <dbReference type="EMBL" id="KUG03426.1"/>
    </source>
</evidence>
<dbReference type="Gene3D" id="3.40.1080.10">
    <property type="entry name" value="Glutaconate Coenzyme A-transferase"/>
    <property type="match status" value="1"/>
</dbReference>
<dbReference type="Gene3D" id="3.30.750.70">
    <property type="entry name" value="4-hydroxybutyrate coenzyme like domains"/>
    <property type="match status" value="1"/>
</dbReference>
<comment type="similarity">
    <text evidence="1">Belongs to the acetyl-CoA hydrolase/transferase family.</text>
</comment>
<dbReference type="SUPFAM" id="SSF100950">
    <property type="entry name" value="NagB/RpiA/CoA transferase-like"/>
    <property type="match status" value="2"/>
</dbReference>
<dbReference type="GO" id="GO:0019605">
    <property type="term" value="P:butyrate metabolic process"/>
    <property type="evidence" value="ECO:0007669"/>
    <property type="project" value="InterPro"/>
</dbReference>
<comment type="caution">
    <text evidence="5">The sequence shown here is derived from an EMBL/GenBank/DDBJ whole genome shotgun (WGS) entry which is preliminary data.</text>
</comment>
<sequence length="448" mass="49287">MGSYIDQYRDKLRTPDEAVKVVKSGDFVWYGHFAMAPRALDEALSKRAGELTGVWIKGVCPLFDPKVATVDPEKKSFTYHSGHFSAHDRHLGDKNLAYYLPGNYGQCPYNVRMGNYGKIAVAMITTTPPDDNGYFNFGPACSYAKLICDSADIVILEVNDQTPWCLGGEQECIHISEVDYIVENSIPMPAFPSEFPVSDAEKKIASLIIEQIEDGSTLQFGIGAMPSMIGKMIADTDLKNLGIHSEMMADCFIDLVEKGQVTGAKKNIDQGKITYTFALGSQRLYDYIDRNPVCATYPVDMTNSPARMAINDKLLAINNAVEIDLFSQINSESSGIRNISGTGGQLDFTIGAMYSKGGKPFISMTSTKVQNGKIVSRIVPTLSPGTIVTLPRTLAPYVVTEYGIANMMGKSTYRRAELLIEIAHPDFRDDLIKAAADQNLWTRSNKID</sequence>
<dbReference type="PANTHER" id="PTHR21432">
    <property type="entry name" value="ACETYL-COA HYDROLASE-RELATED"/>
    <property type="match status" value="1"/>
</dbReference>
<protein>
    <submittedName>
        <fullName evidence="5">4-hydroxybutyrate coenzyme a transferase</fullName>
    </submittedName>
</protein>
<dbReference type="InterPro" id="IPR003702">
    <property type="entry name" value="ActCoA_hydro_N"/>
</dbReference>
<dbReference type="Gene3D" id="3.40.1080.20">
    <property type="entry name" value="Acetyl-CoA hydrolase/transferase C-terminal domain"/>
    <property type="match status" value="1"/>
</dbReference>
<dbReference type="AlphaFoldDB" id="A0A0W8E497"/>
<keyword evidence="2 5" id="KW-0808">Transferase</keyword>
<dbReference type="PANTHER" id="PTHR21432:SF20">
    <property type="entry name" value="ACETYL-COA HYDROLASE"/>
    <property type="match status" value="1"/>
</dbReference>
<dbReference type="EMBL" id="LNQE01001882">
    <property type="protein sequence ID" value="KUG03426.1"/>
    <property type="molecule type" value="Genomic_DNA"/>
</dbReference>
<feature type="domain" description="Acetyl-CoA hydrolase/transferase C-terminal" evidence="4">
    <location>
        <begin position="280"/>
        <end position="435"/>
    </location>
</feature>
<dbReference type="InterPro" id="IPR037171">
    <property type="entry name" value="NagB/RpiA_transferase-like"/>
</dbReference>
<feature type="domain" description="Acetyl-CoA hydrolase/transferase N-terminal" evidence="3">
    <location>
        <begin position="6"/>
        <end position="185"/>
    </location>
</feature>
<evidence type="ECO:0000259" key="4">
    <source>
        <dbReference type="Pfam" id="PF13336"/>
    </source>
</evidence>
<name>A0A0W8E497_9ZZZZ</name>
<dbReference type="GO" id="GO:0006083">
    <property type="term" value="P:acetate metabolic process"/>
    <property type="evidence" value="ECO:0007669"/>
    <property type="project" value="InterPro"/>
</dbReference>
<proteinExistence type="inferred from homology"/>
<dbReference type="InterPro" id="IPR023990">
    <property type="entry name" value="Butryl-CoA_acetate_CoA_Tfrase"/>
</dbReference>
<dbReference type="InterPro" id="IPR038460">
    <property type="entry name" value="AcetylCoA_hyd_C_sf"/>
</dbReference>
<organism evidence="5">
    <name type="scientific">hydrocarbon metagenome</name>
    <dbReference type="NCBI Taxonomy" id="938273"/>
    <lineage>
        <taxon>unclassified sequences</taxon>
        <taxon>metagenomes</taxon>
        <taxon>ecological metagenomes</taxon>
    </lineage>
</organism>
<evidence type="ECO:0000259" key="3">
    <source>
        <dbReference type="Pfam" id="PF02550"/>
    </source>
</evidence>
<dbReference type="GO" id="GO:0008775">
    <property type="term" value="F:acetate CoA-transferase activity"/>
    <property type="evidence" value="ECO:0007669"/>
    <property type="project" value="InterPro"/>
</dbReference>
<evidence type="ECO:0000256" key="2">
    <source>
        <dbReference type="ARBA" id="ARBA00022679"/>
    </source>
</evidence>